<dbReference type="GO" id="GO:0016020">
    <property type="term" value="C:membrane"/>
    <property type="evidence" value="ECO:0007669"/>
    <property type="project" value="UniProtKB-SubCell"/>
</dbReference>
<accession>A0A8H8DC65</accession>
<keyword evidence="14" id="KW-0472">Membrane</keyword>
<evidence type="ECO:0000256" key="14">
    <source>
        <dbReference type="ARBA" id="ARBA00023136"/>
    </source>
</evidence>
<proteinExistence type="inferred from homology"/>
<dbReference type="Pfam" id="PF00732">
    <property type="entry name" value="GMC_oxred_N"/>
    <property type="match status" value="1"/>
</dbReference>
<keyword evidence="15" id="KW-0576">Peroxisome</keyword>
<keyword evidence="10" id="KW-0274">FAD</keyword>
<dbReference type="InterPro" id="IPR007867">
    <property type="entry name" value="GMC_OxRtase_C"/>
</dbReference>
<comment type="catalytic activity">
    <reaction evidence="1 16">
        <text>a long-chain primary fatty alcohol + O2 = a long-chain fatty aldehyde + H2O2</text>
        <dbReference type="Rhea" id="RHEA:22756"/>
        <dbReference type="ChEBI" id="CHEBI:15379"/>
        <dbReference type="ChEBI" id="CHEBI:16240"/>
        <dbReference type="ChEBI" id="CHEBI:17176"/>
        <dbReference type="ChEBI" id="CHEBI:77396"/>
        <dbReference type="EC" id="1.1.3.20"/>
    </reaction>
</comment>
<evidence type="ECO:0000256" key="4">
    <source>
        <dbReference type="ARBA" id="ARBA00004253"/>
    </source>
</evidence>
<dbReference type="Gene3D" id="3.50.50.60">
    <property type="entry name" value="FAD/NAD(P)-binding domain"/>
    <property type="match status" value="2"/>
</dbReference>
<gene>
    <name evidence="20" type="ORF">I9W82_002365</name>
</gene>
<sequence length="704" mass="77145">MTSFLPDVAEPKHVEIFAALSDGIIHDTSPALIKEVVGDTLTDAEIDEYAKTFNRPSQIPAFKDKILEAINTNTTEASRLFIVLMTVLDSRILAPTLTNSMTLVKDMTLKERESLIASWRDSPITAKRRLFRMVHALTLNTLALVASDLHNKAIHYPERETKDKPYEGFEADPFRYDMMPKPDIDGAELFLTDIDVIIIGSGAGAGVVAHTLANDGYKSLVLEKGKYFAPSEFNFTDREGLGNLYQGGGLLTSTSQEIFVLAGSAFGGGTTVNWSACLRTPFKVRKEWYDDYGLDFAATDSYDKCQDYVWQQMGASTEGIKHSLANEIVVEGGKKLGYASKEIDQNSGGHIGHPCGFCYKGCKHGIKQGSAVNWFRAAAATGSKFMDQVRVLQVLHNKGVATGVLCQDEVTGKKFKITGPKKFVVAGGSLNTPVVLQNSGFKNKHIGKNLTLHPVTTVFGDFGPKVNADHFDNSIMTSVCTQVDDLDGKAHGAKIETILNTPFIQGALLPWRGSDEMRKDLLRYNHMCAMLLITRDTSTGSVSGDPQRPEALNVDYNVSKFDRNALLQAFLITADMLYIEGAQRILSPQSWVPIFESKVPKSERSITDKDYVEWRAKVAKIPFDSYGTPYGSAHQMSSCRMSGKGPKYGACDTKGKLFEASNIYIADASCMPTASGANPMISTMTIARYVALGLCKDLKTKAKL</sequence>
<dbReference type="InterPro" id="IPR000172">
    <property type="entry name" value="GMC_OxRdtase_N"/>
</dbReference>
<dbReference type="Proteomes" id="UP000669133">
    <property type="component" value="Unassembled WGS sequence"/>
</dbReference>
<comment type="catalytic activity">
    <reaction evidence="2">
        <text>a primary alcohol + O2 = an aldehyde + H2O2</text>
        <dbReference type="Rhea" id="RHEA:19829"/>
        <dbReference type="ChEBI" id="CHEBI:15379"/>
        <dbReference type="ChEBI" id="CHEBI:15734"/>
        <dbReference type="ChEBI" id="CHEBI:16240"/>
        <dbReference type="ChEBI" id="CHEBI:17478"/>
        <dbReference type="EC" id="1.1.3.13"/>
    </reaction>
</comment>
<dbReference type="AlphaFoldDB" id="A0A8H8DC65"/>
<evidence type="ECO:0000256" key="7">
    <source>
        <dbReference type="ARBA" id="ARBA00010790"/>
    </source>
</evidence>
<evidence type="ECO:0000256" key="6">
    <source>
        <dbReference type="ARBA" id="ARBA00005144"/>
    </source>
</evidence>
<dbReference type="RefSeq" id="XP_067549600.1">
    <property type="nucleotide sequence ID" value="XM_067691212.1"/>
</dbReference>
<feature type="active site" description="Proton acceptor" evidence="17">
    <location>
        <position position="634"/>
    </location>
</feature>
<keyword evidence="8" id="KW-0285">Flavoprotein</keyword>
<evidence type="ECO:0000313" key="20">
    <source>
        <dbReference type="EMBL" id="KAG5420484.1"/>
    </source>
</evidence>
<dbReference type="PANTHER" id="PTHR46056">
    <property type="entry name" value="LONG-CHAIN-ALCOHOL OXIDASE"/>
    <property type="match status" value="1"/>
</dbReference>
<evidence type="ECO:0000313" key="21">
    <source>
        <dbReference type="Proteomes" id="UP000669133"/>
    </source>
</evidence>
<evidence type="ECO:0000256" key="1">
    <source>
        <dbReference type="ARBA" id="ARBA00000920"/>
    </source>
</evidence>
<comment type="subcellular location">
    <subcellularLocation>
        <location evidence="5">Membrane</location>
    </subcellularLocation>
    <subcellularLocation>
        <location evidence="4">Peroxisome matrix</location>
    </subcellularLocation>
</comment>
<dbReference type="SUPFAM" id="SSF51905">
    <property type="entry name" value="FAD/NAD(P)-binding domain"/>
    <property type="match status" value="1"/>
</dbReference>
<evidence type="ECO:0000259" key="18">
    <source>
        <dbReference type="Pfam" id="PF00732"/>
    </source>
</evidence>
<organism evidence="20 21">
    <name type="scientific">Candida metapsilosis</name>
    <dbReference type="NCBI Taxonomy" id="273372"/>
    <lineage>
        <taxon>Eukaryota</taxon>
        <taxon>Fungi</taxon>
        <taxon>Dikarya</taxon>
        <taxon>Ascomycota</taxon>
        <taxon>Saccharomycotina</taxon>
        <taxon>Pichiomycetes</taxon>
        <taxon>Debaryomycetaceae</taxon>
        <taxon>Candida/Lodderomyces clade</taxon>
        <taxon>Candida</taxon>
    </lineage>
</organism>
<keyword evidence="11" id="KW-1133">Transmembrane helix</keyword>
<feature type="domain" description="Glucose-methanol-choline oxidoreductase C-terminal" evidence="19">
    <location>
        <begin position="538"/>
        <end position="687"/>
    </location>
</feature>
<evidence type="ECO:0000256" key="17">
    <source>
        <dbReference type="PIRSR" id="PIRSR028937-1"/>
    </source>
</evidence>
<evidence type="ECO:0000259" key="19">
    <source>
        <dbReference type="Pfam" id="PF05199"/>
    </source>
</evidence>
<dbReference type="GO" id="GO:0050660">
    <property type="term" value="F:flavin adenine dinucleotide binding"/>
    <property type="evidence" value="ECO:0007669"/>
    <property type="project" value="InterPro"/>
</dbReference>
<keyword evidence="21" id="KW-1185">Reference proteome</keyword>
<comment type="similarity">
    <text evidence="7 16">Belongs to the GMC oxidoreductase family.</text>
</comment>
<comment type="function">
    <text evidence="3">Long-chain fatty alcohol oxidase involved in the omega-oxidation pathway of lipid degradation.</text>
</comment>
<dbReference type="InterPro" id="IPR012400">
    <property type="entry name" value="Long_Oxdase"/>
</dbReference>
<comment type="pathway">
    <text evidence="6">Energy metabolism; methane degradation.</text>
</comment>
<keyword evidence="13" id="KW-0485">Methanol utilization</keyword>
<dbReference type="Pfam" id="PF05199">
    <property type="entry name" value="GMC_oxred_C"/>
    <property type="match status" value="1"/>
</dbReference>
<dbReference type="UniPathway" id="UPA00147"/>
<dbReference type="OrthoDB" id="269227at2759"/>
<keyword evidence="9" id="KW-0812">Transmembrane</keyword>
<dbReference type="InterPro" id="IPR036188">
    <property type="entry name" value="FAD/NAD-bd_sf"/>
</dbReference>
<evidence type="ECO:0000256" key="5">
    <source>
        <dbReference type="ARBA" id="ARBA00004370"/>
    </source>
</evidence>
<name>A0A8H8DC65_9ASCO</name>
<evidence type="ECO:0000256" key="10">
    <source>
        <dbReference type="ARBA" id="ARBA00022827"/>
    </source>
</evidence>
<dbReference type="GO" id="GO:0015945">
    <property type="term" value="P:methanol metabolic process"/>
    <property type="evidence" value="ECO:0007669"/>
    <property type="project" value="UniProtKB-KW"/>
</dbReference>
<dbReference type="GO" id="GO:0047639">
    <property type="term" value="F:alcohol oxidase activity"/>
    <property type="evidence" value="ECO:0007669"/>
    <property type="project" value="UniProtKB-EC"/>
</dbReference>
<dbReference type="GeneID" id="93650994"/>
<reference evidence="20 21" key="1">
    <citation type="submission" date="2020-12" db="EMBL/GenBank/DDBJ databases">
        <title>Effect of drift, selection, and recombination on the evolution of hybrid genomes in Candida yeast pathogens.</title>
        <authorList>
            <person name="Mixao V."/>
            <person name="Ksiezopolska E."/>
            <person name="Saus E."/>
            <person name="Boekhout T."/>
            <person name="Gacser A."/>
            <person name="Gabaldon T."/>
        </authorList>
    </citation>
    <scope>NUCLEOTIDE SEQUENCE [LARGE SCALE GENOMIC DNA]</scope>
    <source>
        <strain evidence="20 21">BP57</strain>
    </source>
</reference>
<evidence type="ECO:0000256" key="13">
    <source>
        <dbReference type="ARBA" id="ARBA00023095"/>
    </source>
</evidence>
<evidence type="ECO:0000256" key="12">
    <source>
        <dbReference type="ARBA" id="ARBA00023002"/>
    </source>
</evidence>
<dbReference type="PIRSF" id="PIRSF028937">
    <property type="entry name" value="Lg_Ch_AO"/>
    <property type="match status" value="1"/>
</dbReference>
<feature type="domain" description="Glucose-methanol-choline oxidoreductase N-terminal" evidence="18">
    <location>
        <begin position="243"/>
        <end position="455"/>
    </location>
</feature>
<evidence type="ECO:0000256" key="3">
    <source>
        <dbReference type="ARBA" id="ARBA00003842"/>
    </source>
</evidence>
<evidence type="ECO:0000256" key="9">
    <source>
        <dbReference type="ARBA" id="ARBA00022692"/>
    </source>
</evidence>
<dbReference type="GO" id="GO:0046577">
    <property type="term" value="F:long-chain-alcohol oxidase activity"/>
    <property type="evidence" value="ECO:0007669"/>
    <property type="project" value="UniProtKB-EC"/>
</dbReference>
<dbReference type="GO" id="GO:0005782">
    <property type="term" value="C:peroxisomal matrix"/>
    <property type="evidence" value="ECO:0007669"/>
    <property type="project" value="UniProtKB-SubCell"/>
</dbReference>
<evidence type="ECO:0000256" key="11">
    <source>
        <dbReference type="ARBA" id="ARBA00022989"/>
    </source>
</evidence>
<evidence type="ECO:0000256" key="8">
    <source>
        <dbReference type="ARBA" id="ARBA00022630"/>
    </source>
</evidence>
<evidence type="ECO:0000256" key="15">
    <source>
        <dbReference type="ARBA" id="ARBA00023140"/>
    </source>
</evidence>
<dbReference type="GO" id="GO:0046188">
    <property type="term" value="P:methane catabolic process"/>
    <property type="evidence" value="ECO:0007669"/>
    <property type="project" value="UniProtKB-UniPathway"/>
</dbReference>
<comment type="caution">
    <text evidence="20">The sequence shown here is derived from an EMBL/GenBank/DDBJ whole genome shotgun (WGS) entry which is preliminary data.</text>
</comment>
<dbReference type="EMBL" id="JAEOAQ010000002">
    <property type="protein sequence ID" value="KAG5420484.1"/>
    <property type="molecule type" value="Genomic_DNA"/>
</dbReference>
<evidence type="ECO:0000256" key="2">
    <source>
        <dbReference type="ARBA" id="ARBA00001411"/>
    </source>
</evidence>
<evidence type="ECO:0000256" key="16">
    <source>
        <dbReference type="PIRNR" id="PIRNR028937"/>
    </source>
</evidence>
<dbReference type="EC" id="1.1.3.20" evidence="16"/>
<keyword evidence="12 16" id="KW-0560">Oxidoreductase</keyword>
<protein>
    <recommendedName>
        <fullName evidence="16">Long-chain-alcohol oxidase</fullName>
        <ecNumber evidence="16">1.1.3.20</ecNumber>
    </recommendedName>
</protein>
<dbReference type="PANTHER" id="PTHR46056:SF12">
    <property type="entry name" value="LONG-CHAIN-ALCOHOL OXIDASE"/>
    <property type="match status" value="1"/>
</dbReference>